<comment type="domain">
    <text evidence="8">The N-terminal region contains the highly conserved SGGXDS motif, predicted to be a P-loop motif involved in ATP binding.</text>
</comment>
<comment type="caution">
    <text evidence="10">The sequence shown here is derived from an EMBL/GenBank/DDBJ whole genome shotgun (WGS) entry which is preliminary data.</text>
</comment>
<accession>A0A227KQU9</accession>
<dbReference type="InterPro" id="IPR012795">
    <property type="entry name" value="tRNA_Ile_lys_synt_N"/>
</dbReference>
<dbReference type="CDD" id="cd01992">
    <property type="entry name" value="TilS_N"/>
    <property type="match status" value="1"/>
</dbReference>
<keyword evidence="6 8" id="KW-0067">ATP-binding</keyword>
<evidence type="ECO:0000256" key="6">
    <source>
        <dbReference type="ARBA" id="ARBA00022840"/>
    </source>
</evidence>
<evidence type="ECO:0000313" key="11">
    <source>
        <dbReference type="Proteomes" id="UP000214610"/>
    </source>
</evidence>
<evidence type="ECO:0000256" key="5">
    <source>
        <dbReference type="ARBA" id="ARBA00022741"/>
    </source>
</evidence>
<protein>
    <recommendedName>
        <fullName evidence="8">tRNA(Ile)-lysidine synthase</fullName>
        <ecNumber evidence="8">6.3.4.19</ecNumber>
    </recommendedName>
    <alternativeName>
        <fullName evidence="8">tRNA(Ile)-2-lysyl-cytidine synthase</fullName>
    </alternativeName>
    <alternativeName>
        <fullName evidence="8">tRNA(Ile)-lysidine synthetase</fullName>
    </alternativeName>
</protein>
<evidence type="ECO:0000256" key="2">
    <source>
        <dbReference type="ARBA" id="ARBA00022490"/>
    </source>
</evidence>
<dbReference type="EMBL" id="NHMP01000003">
    <property type="protein sequence ID" value="OXE49780.1"/>
    <property type="molecule type" value="Genomic_DNA"/>
</dbReference>
<dbReference type="EC" id="6.3.4.19" evidence="8"/>
<feature type="domain" description="Lysidine-tRNA(Ile) synthetase C-terminal" evidence="9">
    <location>
        <begin position="386"/>
        <end position="459"/>
    </location>
</feature>
<dbReference type="GO" id="GO:0006400">
    <property type="term" value="P:tRNA modification"/>
    <property type="evidence" value="ECO:0007669"/>
    <property type="project" value="UniProtKB-UniRule"/>
</dbReference>
<dbReference type="SUPFAM" id="SSF52402">
    <property type="entry name" value="Adenine nucleotide alpha hydrolases-like"/>
    <property type="match status" value="1"/>
</dbReference>
<keyword evidence="4 8" id="KW-0819">tRNA processing</keyword>
<reference evidence="11" key="1">
    <citation type="submission" date="2017-05" db="EMBL/GenBank/DDBJ databases">
        <title>Improved OligoMM genomes.</title>
        <authorList>
            <person name="Garzetti D."/>
        </authorList>
    </citation>
    <scope>NUCLEOTIDE SEQUENCE [LARGE SCALE GENOMIC DNA]</scope>
    <source>
        <strain evidence="11">YL45</strain>
    </source>
</reference>
<name>A0A227KQU9_9BURK</name>
<dbReference type="Gene3D" id="1.20.59.20">
    <property type="match status" value="1"/>
</dbReference>
<dbReference type="NCBIfam" id="TIGR02432">
    <property type="entry name" value="lysidine_TilS_N"/>
    <property type="match status" value="1"/>
</dbReference>
<dbReference type="GeneID" id="78361680"/>
<dbReference type="Pfam" id="PF09179">
    <property type="entry name" value="TilS"/>
    <property type="match status" value="1"/>
</dbReference>
<dbReference type="SMART" id="SM00977">
    <property type="entry name" value="TilS_C"/>
    <property type="match status" value="1"/>
</dbReference>
<dbReference type="InterPro" id="IPR014729">
    <property type="entry name" value="Rossmann-like_a/b/a_fold"/>
</dbReference>
<dbReference type="InterPro" id="IPR012796">
    <property type="entry name" value="Lysidine-tRNA-synth_C"/>
</dbReference>
<keyword evidence="2 8" id="KW-0963">Cytoplasm</keyword>
<comment type="catalytic activity">
    <reaction evidence="7 8">
        <text>cytidine(34) in tRNA(Ile2) + L-lysine + ATP = lysidine(34) in tRNA(Ile2) + AMP + diphosphate + H(+)</text>
        <dbReference type="Rhea" id="RHEA:43744"/>
        <dbReference type="Rhea" id="RHEA-COMP:10625"/>
        <dbReference type="Rhea" id="RHEA-COMP:10670"/>
        <dbReference type="ChEBI" id="CHEBI:15378"/>
        <dbReference type="ChEBI" id="CHEBI:30616"/>
        <dbReference type="ChEBI" id="CHEBI:32551"/>
        <dbReference type="ChEBI" id="CHEBI:33019"/>
        <dbReference type="ChEBI" id="CHEBI:82748"/>
        <dbReference type="ChEBI" id="CHEBI:83665"/>
        <dbReference type="ChEBI" id="CHEBI:456215"/>
        <dbReference type="EC" id="6.3.4.19"/>
    </reaction>
</comment>
<evidence type="ECO:0000259" key="9">
    <source>
        <dbReference type="SMART" id="SM00977"/>
    </source>
</evidence>
<keyword evidence="5 8" id="KW-0547">Nucleotide-binding</keyword>
<dbReference type="Pfam" id="PF01171">
    <property type="entry name" value="ATP_bind_3"/>
    <property type="match status" value="1"/>
</dbReference>
<dbReference type="SUPFAM" id="SSF82829">
    <property type="entry name" value="MesJ substrate recognition domain-like"/>
    <property type="match status" value="1"/>
</dbReference>
<comment type="function">
    <text evidence="8">Ligates lysine onto the cytidine present at position 34 of the AUA codon-specific tRNA(Ile) that contains the anticodon CAU, in an ATP-dependent manner. Cytidine is converted to lysidine, thus changing the amino acid specificity of the tRNA from methionine to isoleucine.</text>
</comment>
<dbReference type="Gene3D" id="3.40.50.620">
    <property type="entry name" value="HUPs"/>
    <property type="match status" value="1"/>
</dbReference>
<keyword evidence="3 8" id="KW-0436">Ligase</keyword>
<dbReference type="Pfam" id="PF11734">
    <property type="entry name" value="TilS_C"/>
    <property type="match status" value="1"/>
</dbReference>
<gene>
    <name evidence="8" type="primary">tilS</name>
    <name evidence="10" type="ORF">ADH67_06540</name>
</gene>
<comment type="subcellular location">
    <subcellularLocation>
        <location evidence="1 8">Cytoplasm</location>
    </subcellularLocation>
</comment>
<evidence type="ECO:0000313" key="10">
    <source>
        <dbReference type="EMBL" id="OXE49780.1"/>
    </source>
</evidence>
<sequence length="465" mass="53300">MSILPSAAKEVNAAIEKLYKDLSERGDGLESFVNKKVDLVVAVSGGCDSVSLLKAIAGYESPLKGRVICVYVNHHISPNADKWAAKCKARAKKLNVEFVEKDVFIRSKEQGLEAEARTLRYRALNEVAEAENCSAIVTAHHLDDQIETFLIQWMRGSGLSGLIGMPYIKEGKIPVVRPFLKIPRKRLETYARSQHLRWVEDDSNTDESYLRNFLRLNVIPELERARAGFKSAAGRSIEILAETSQILNEVDEKALQKCLDEDGNVRLDRWQKFSLPLQARVFRLWLQKKEFPPLPRTRLEEILRQIRESKKKAICLRSQGKKSIVVNGRTLLIREVASDENPDYSVEFTWNGEKEMRFKGLAGTLRFVESPDGFEDCYLKKKPLLFTLAKRSRTRIKIKKLRPSKTLKALYQEMNISEYERGKVPKIIRDGKLIYVAGIGEEIREKLYQGNGKKYSFEWVEDHLL</sequence>
<dbReference type="GO" id="GO:0005524">
    <property type="term" value="F:ATP binding"/>
    <property type="evidence" value="ECO:0007669"/>
    <property type="project" value="UniProtKB-UniRule"/>
</dbReference>
<dbReference type="GO" id="GO:0032267">
    <property type="term" value="F:tRNA(Ile)-lysidine synthase activity"/>
    <property type="evidence" value="ECO:0007669"/>
    <property type="project" value="UniProtKB-EC"/>
</dbReference>
<evidence type="ECO:0000256" key="1">
    <source>
        <dbReference type="ARBA" id="ARBA00004496"/>
    </source>
</evidence>
<proteinExistence type="inferred from homology"/>
<dbReference type="Proteomes" id="UP000214610">
    <property type="component" value="Unassembled WGS sequence"/>
</dbReference>
<dbReference type="InterPro" id="IPR011063">
    <property type="entry name" value="TilS/TtcA_N"/>
</dbReference>
<dbReference type="RefSeq" id="WP_066593298.1">
    <property type="nucleotide sequence ID" value="NZ_CAJTBZ010000004.1"/>
</dbReference>
<dbReference type="HAMAP" id="MF_01161">
    <property type="entry name" value="tRNA_Ile_lys_synt"/>
    <property type="match status" value="1"/>
</dbReference>
<evidence type="ECO:0000256" key="4">
    <source>
        <dbReference type="ARBA" id="ARBA00022694"/>
    </source>
</evidence>
<keyword evidence="11" id="KW-1185">Reference proteome</keyword>
<organism evidence="10 11">
    <name type="scientific">Turicimonas muris</name>
    <dbReference type="NCBI Taxonomy" id="1796652"/>
    <lineage>
        <taxon>Bacteria</taxon>
        <taxon>Pseudomonadati</taxon>
        <taxon>Pseudomonadota</taxon>
        <taxon>Betaproteobacteria</taxon>
        <taxon>Burkholderiales</taxon>
        <taxon>Sutterellaceae</taxon>
        <taxon>Turicimonas</taxon>
    </lineage>
</organism>
<dbReference type="GO" id="GO:0005737">
    <property type="term" value="C:cytoplasm"/>
    <property type="evidence" value="ECO:0007669"/>
    <property type="project" value="UniProtKB-SubCell"/>
</dbReference>
<dbReference type="AlphaFoldDB" id="A0A227KQU9"/>
<dbReference type="PANTHER" id="PTHR43033">
    <property type="entry name" value="TRNA(ILE)-LYSIDINE SYNTHASE-RELATED"/>
    <property type="match status" value="1"/>
</dbReference>
<dbReference type="InterPro" id="IPR012094">
    <property type="entry name" value="tRNA_Ile_lys_synt"/>
</dbReference>
<dbReference type="PANTHER" id="PTHR43033:SF1">
    <property type="entry name" value="TRNA(ILE)-LYSIDINE SYNTHASE-RELATED"/>
    <property type="match status" value="1"/>
</dbReference>
<feature type="binding site" evidence="8">
    <location>
        <begin position="44"/>
        <end position="49"/>
    </location>
    <ligand>
        <name>ATP</name>
        <dbReference type="ChEBI" id="CHEBI:30616"/>
    </ligand>
</feature>
<evidence type="ECO:0000256" key="7">
    <source>
        <dbReference type="ARBA" id="ARBA00048539"/>
    </source>
</evidence>
<evidence type="ECO:0000256" key="8">
    <source>
        <dbReference type="HAMAP-Rule" id="MF_01161"/>
    </source>
</evidence>
<dbReference type="InterPro" id="IPR015262">
    <property type="entry name" value="tRNA_Ile_lys_synt_subst-bd"/>
</dbReference>
<dbReference type="SUPFAM" id="SSF56037">
    <property type="entry name" value="PheT/TilS domain"/>
    <property type="match status" value="1"/>
</dbReference>
<comment type="similarity">
    <text evidence="8">Belongs to the tRNA(Ile)-lysidine synthase family.</text>
</comment>
<evidence type="ECO:0000256" key="3">
    <source>
        <dbReference type="ARBA" id="ARBA00022598"/>
    </source>
</evidence>